<gene>
    <name evidence="2" type="ORF">Dacsa_1946</name>
</gene>
<evidence type="ECO:0000313" key="2">
    <source>
        <dbReference type="EMBL" id="AFZ50596.1"/>
    </source>
</evidence>
<name>K9YUJ3_DACS8</name>
<dbReference type="HOGENOM" id="CLU_213735_0_0_3"/>
<dbReference type="AlphaFoldDB" id="K9YUJ3"/>
<feature type="region of interest" description="Disordered" evidence="1">
    <location>
        <begin position="34"/>
        <end position="53"/>
    </location>
</feature>
<organism evidence="2 3">
    <name type="scientific">Dactylococcopsis salina (strain PCC 8305)</name>
    <name type="common">Myxobactron salinum</name>
    <dbReference type="NCBI Taxonomy" id="13035"/>
    <lineage>
        <taxon>Bacteria</taxon>
        <taxon>Bacillati</taxon>
        <taxon>Cyanobacteriota</taxon>
        <taxon>Cyanophyceae</taxon>
        <taxon>Nodosilineales</taxon>
        <taxon>Cymatolegaceae</taxon>
        <taxon>Dactylococcopsis</taxon>
    </lineage>
</organism>
<dbReference type="STRING" id="13035.Dacsa_1946"/>
<dbReference type="EMBL" id="CP003944">
    <property type="protein sequence ID" value="AFZ50596.1"/>
    <property type="molecule type" value="Genomic_DNA"/>
</dbReference>
<reference evidence="2" key="1">
    <citation type="submission" date="2012-04" db="EMBL/GenBank/DDBJ databases">
        <title>Finished genome of Dactylococcopsis salina PCC 8305.</title>
        <authorList>
            <consortium name="US DOE Joint Genome Institute"/>
            <person name="Gugger M."/>
            <person name="Coursin T."/>
            <person name="Rippka R."/>
            <person name="Tandeau De Marsac N."/>
            <person name="Huntemann M."/>
            <person name="Wei C.-L."/>
            <person name="Han J."/>
            <person name="Detter J.C."/>
            <person name="Han C."/>
            <person name="Tapia R."/>
            <person name="Daligault H."/>
            <person name="Chen A."/>
            <person name="Krypides N."/>
            <person name="Mavromatis K."/>
            <person name="Markowitz V."/>
            <person name="Szeto E."/>
            <person name="Ivanova N."/>
            <person name="Ovchinnikova G."/>
            <person name="Pagani I."/>
            <person name="Pati A."/>
            <person name="Goodwin L."/>
            <person name="Peters L."/>
            <person name="Pitluck S."/>
            <person name="Woyke T."/>
            <person name="Kerfeld C."/>
        </authorList>
    </citation>
    <scope>NUCLEOTIDE SEQUENCE [LARGE SCALE GENOMIC DNA]</scope>
    <source>
        <strain evidence="2">PCC 8305</strain>
    </source>
</reference>
<sequence length="53" mass="6187">MVEIKLTNGEVHNVSHDKMLEFMNEYQGKIVKYKKADAPPRRSKQKTQVNQAK</sequence>
<evidence type="ECO:0000256" key="1">
    <source>
        <dbReference type="SAM" id="MobiDB-lite"/>
    </source>
</evidence>
<dbReference type="RefSeq" id="WP_015229592.1">
    <property type="nucleotide sequence ID" value="NC_019780.1"/>
</dbReference>
<accession>K9YUJ3</accession>
<proteinExistence type="predicted"/>
<keyword evidence="3" id="KW-1185">Reference proteome</keyword>
<dbReference type="KEGG" id="dsl:Dacsa_1946"/>
<dbReference type="Proteomes" id="UP000010482">
    <property type="component" value="Chromosome"/>
</dbReference>
<evidence type="ECO:0000313" key="3">
    <source>
        <dbReference type="Proteomes" id="UP000010482"/>
    </source>
</evidence>
<protein>
    <submittedName>
        <fullName evidence="2">Uncharacterized protein</fullName>
    </submittedName>
</protein>